<dbReference type="InterPro" id="IPR036388">
    <property type="entry name" value="WH-like_DNA-bd_sf"/>
</dbReference>
<evidence type="ECO:0000256" key="3">
    <source>
        <dbReference type="ARBA" id="ARBA00023242"/>
    </source>
</evidence>
<feature type="region of interest" description="Disordered" evidence="5">
    <location>
        <begin position="1"/>
        <end position="30"/>
    </location>
</feature>
<dbReference type="GO" id="GO:0005634">
    <property type="term" value="C:nucleus"/>
    <property type="evidence" value="ECO:0007669"/>
    <property type="project" value="UniProtKB-SubCell"/>
</dbReference>
<keyword evidence="3" id="KW-0539">Nucleus</keyword>
<evidence type="ECO:0000256" key="4">
    <source>
        <dbReference type="RuleBase" id="RU004020"/>
    </source>
</evidence>
<dbReference type="SMART" id="SM00415">
    <property type="entry name" value="HSF"/>
    <property type="match status" value="1"/>
</dbReference>
<comment type="caution">
    <text evidence="7">The sequence shown here is derived from an EMBL/GenBank/DDBJ whole genome shotgun (WGS) entry which is preliminary data.</text>
</comment>
<organism evidence="7 8">
    <name type="scientific">Cyclotella cryptica</name>
    <dbReference type="NCBI Taxonomy" id="29204"/>
    <lineage>
        <taxon>Eukaryota</taxon>
        <taxon>Sar</taxon>
        <taxon>Stramenopiles</taxon>
        <taxon>Ochrophyta</taxon>
        <taxon>Bacillariophyta</taxon>
        <taxon>Coscinodiscophyceae</taxon>
        <taxon>Thalassiosirophycidae</taxon>
        <taxon>Stephanodiscales</taxon>
        <taxon>Stephanodiscaceae</taxon>
        <taxon>Cyclotella</taxon>
    </lineage>
</organism>
<protein>
    <recommendedName>
        <fullName evidence="6">HSF-type DNA-binding domain-containing protein</fullName>
    </recommendedName>
</protein>
<dbReference type="InterPro" id="IPR000232">
    <property type="entry name" value="HSF_DNA-bd"/>
</dbReference>
<accession>A0ABD3PUP1</accession>
<dbReference type="GO" id="GO:0003677">
    <property type="term" value="F:DNA binding"/>
    <property type="evidence" value="ECO:0007669"/>
    <property type="project" value="UniProtKB-KW"/>
</dbReference>
<keyword evidence="8" id="KW-1185">Reference proteome</keyword>
<dbReference type="Proteomes" id="UP001516023">
    <property type="component" value="Unassembled WGS sequence"/>
</dbReference>
<dbReference type="PANTHER" id="PTHR10015:SF206">
    <property type="entry name" value="HSF-TYPE DNA-BINDING DOMAIN-CONTAINING PROTEIN"/>
    <property type="match status" value="1"/>
</dbReference>
<evidence type="ECO:0000313" key="7">
    <source>
        <dbReference type="EMBL" id="KAL3791597.1"/>
    </source>
</evidence>
<feature type="domain" description="HSF-type DNA-binding" evidence="6">
    <location>
        <begin position="45"/>
        <end position="138"/>
    </location>
</feature>
<dbReference type="InterPro" id="IPR036390">
    <property type="entry name" value="WH_DNA-bd_sf"/>
</dbReference>
<keyword evidence="2" id="KW-0238">DNA-binding</keyword>
<evidence type="ECO:0000256" key="1">
    <source>
        <dbReference type="ARBA" id="ARBA00004123"/>
    </source>
</evidence>
<dbReference type="Gene3D" id="1.10.10.10">
    <property type="entry name" value="Winged helix-like DNA-binding domain superfamily/Winged helix DNA-binding domain"/>
    <property type="match status" value="1"/>
</dbReference>
<dbReference type="SUPFAM" id="SSF46785">
    <property type="entry name" value="Winged helix' DNA-binding domain"/>
    <property type="match status" value="1"/>
</dbReference>
<name>A0ABD3PUP1_9STRA</name>
<comment type="subcellular location">
    <subcellularLocation>
        <location evidence="1">Nucleus</location>
    </subcellularLocation>
</comment>
<proteinExistence type="inferred from homology"/>
<evidence type="ECO:0000259" key="6">
    <source>
        <dbReference type="SMART" id="SM00415"/>
    </source>
</evidence>
<evidence type="ECO:0000313" key="8">
    <source>
        <dbReference type="Proteomes" id="UP001516023"/>
    </source>
</evidence>
<dbReference type="PANTHER" id="PTHR10015">
    <property type="entry name" value="HEAT SHOCK TRANSCRIPTION FACTOR"/>
    <property type="match status" value="1"/>
</dbReference>
<evidence type="ECO:0000256" key="2">
    <source>
        <dbReference type="ARBA" id="ARBA00023125"/>
    </source>
</evidence>
<dbReference type="AlphaFoldDB" id="A0ABD3PUP1"/>
<sequence>MSNERSPSETSASKPNDMALSPQSAQVQRGVKSIDENIDDTSEKSAFPFILHDVVCDPATDDCIHWLPDGKLFLICDKKKFAKTVLPKFPGNGVFTSFTRRLKRWGFQRISSGPQIGAYKNENFMKGDKERINNIKYMIPKRLSLVTIRKNMAKLQAAKTLNMVKALAVDAVSEELSLSTDVESAHVVITPDLKIGYQLSKGHQAPALNPSMEAWRCLLTSGGGNSIAPNTYHMASMMSKGPSLAAHLAMIQSIQKQQNQEMTHASSFSTHISTNPSESFGEMLVRTNPRLAAQLIESRGLLQGVQPIIAPSSDLMSLFTGNNV</sequence>
<gene>
    <name evidence="7" type="ORF">HJC23_012187</name>
</gene>
<feature type="compositionally biased region" description="Polar residues" evidence="5">
    <location>
        <begin position="1"/>
        <end position="14"/>
    </location>
</feature>
<evidence type="ECO:0000256" key="5">
    <source>
        <dbReference type="SAM" id="MobiDB-lite"/>
    </source>
</evidence>
<comment type="similarity">
    <text evidence="4">Belongs to the HSF family.</text>
</comment>
<reference evidence="7 8" key="1">
    <citation type="journal article" date="2020" name="G3 (Bethesda)">
        <title>Improved Reference Genome for Cyclotella cryptica CCMP332, a Model for Cell Wall Morphogenesis, Salinity Adaptation, and Lipid Production in Diatoms (Bacillariophyta).</title>
        <authorList>
            <person name="Roberts W.R."/>
            <person name="Downey K.M."/>
            <person name="Ruck E.C."/>
            <person name="Traller J.C."/>
            <person name="Alverson A.J."/>
        </authorList>
    </citation>
    <scope>NUCLEOTIDE SEQUENCE [LARGE SCALE GENOMIC DNA]</scope>
    <source>
        <strain evidence="7 8">CCMP332</strain>
    </source>
</reference>
<dbReference type="Pfam" id="PF00447">
    <property type="entry name" value="HSF_DNA-bind"/>
    <property type="match status" value="1"/>
</dbReference>
<dbReference type="EMBL" id="JABMIG020000112">
    <property type="protein sequence ID" value="KAL3791597.1"/>
    <property type="molecule type" value="Genomic_DNA"/>
</dbReference>